<feature type="domain" description="SGNH" evidence="3">
    <location>
        <begin position="416"/>
        <end position="630"/>
    </location>
</feature>
<feature type="transmembrane region" description="Helical" evidence="1">
    <location>
        <begin position="100"/>
        <end position="122"/>
    </location>
</feature>
<feature type="domain" description="Acyltransferase 3" evidence="2">
    <location>
        <begin position="8"/>
        <end position="332"/>
    </location>
</feature>
<keyword evidence="1" id="KW-0812">Transmembrane</keyword>
<evidence type="ECO:0000259" key="3">
    <source>
        <dbReference type="Pfam" id="PF19040"/>
    </source>
</evidence>
<sequence length="637" mass="73603">MSNIKYRKDIDGLRALAVIAVILYHLDISWIRAGFLGVDIFFVISGFLITSIIIRDLNNNCFSIKNFYLRRIKRILPALLIVLITTTFFAWLILLPEDLYSYAQSLVSAIASFSNIFFFATLKFGYFSSDSTIIPLLHTWSLGIEEQFYIFWPIILIVAFKFNIKSNKQIFIISSILLISSLIAFLSIKNQIFYYFPFTRAFELLFGCSLAILMNSSNIRSEPEKKSLFLNILALTLLIIPLFADVHYASLWPAIICLGTTLFIYLGNSSQPSPIHKVFSYKIFVYTGLISYSLYLWHWPIIAFINYLSIEKTILVDIIIIFLTFILATLTYHFIEKPFRQKKYSFNKALSFLFIIPLIIACINLFICSQQSQLDYKIGSLDQKIINRTKDLNHSVFYCEDKVFNKDGSINPILLKTCSHNKEIDIVLFGDSHARAISQMIRLWSEDKKLSLLEIDNNALSILDDVYTERFIDKDLYPIIDNIKPKIFIFAGFWKTYTNWKGDNKFSYIEKSIEILHKKGIEPIIVLDFPSLLKNKPTCGFKDFDLKNNKPLGCINKLDKILDDQKESLEEINKLKQKYSFLKIIDTTKIICPDKKCKNVLDGKIIYMNNDNGNSHLNYIGDLLVGKIYLKNEGNPL</sequence>
<feature type="transmembrane region" description="Helical" evidence="1">
    <location>
        <begin position="75"/>
        <end position="94"/>
    </location>
</feature>
<keyword evidence="4" id="KW-0012">Acyltransferase</keyword>
<dbReference type="GO" id="GO:0016746">
    <property type="term" value="F:acyltransferase activity"/>
    <property type="evidence" value="ECO:0007669"/>
    <property type="project" value="UniProtKB-KW"/>
</dbReference>
<accession>A0ABV9TBG2</accession>
<dbReference type="PANTHER" id="PTHR23028:SF53">
    <property type="entry name" value="ACYL_TRANSF_3 DOMAIN-CONTAINING PROTEIN"/>
    <property type="match status" value="1"/>
</dbReference>
<dbReference type="InterPro" id="IPR050879">
    <property type="entry name" value="Acyltransferase_3"/>
</dbReference>
<dbReference type="Proteomes" id="UP001595926">
    <property type="component" value="Unassembled WGS sequence"/>
</dbReference>
<dbReference type="Pfam" id="PF01757">
    <property type="entry name" value="Acyl_transf_3"/>
    <property type="match status" value="1"/>
</dbReference>
<keyword evidence="5" id="KW-1185">Reference proteome</keyword>
<feature type="transmembrane region" description="Helical" evidence="1">
    <location>
        <begin position="194"/>
        <end position="215"/>
    </location>
</feature>
<proteinExistence type="predicted"/>
<dbReference type="RefSeq" id="WP_159240206.1">
    <property type="nucleotide sequence ID" value="NZ_JBHSJH010000001.1"/>
</dbReference>
<reference evidence="5" key="1">
    <citation type="journal article" date="2019" name="Int. J. Syst. Evol. Microbiol.">
        <title>The Global Catalogue of Microorganisms (GCM) 10K type strain sequencing project: providing services to taxonomists for standard genome sequencing and annotation.</title>
        <authorList>
            <consortium name="The Broad Institute Genomics Platform"/>
            <consortium name="The Broad Institute Genome Sequencing Center for Infectious Disease"/>
            <person name="Wu L."/>
            <person name="Ma J."/>
        </authorList>
    </citation>
    <scope>NUCLEOTIDE SEQUENCE [LARGE SCALE GENOMIC DNA]</scope>
    <source>
        <strain evidence="5">CGMCC 1.13718</strain>
    </source>
</reference>
<feature type="transmembrane region" description="Helical" evidence="1">
    <location>
        <begin position="347"/>
        <end position="367"/>
    </location>
</feature>
<keyword evidence="1" id="KW-1133">Transmembrane helix</keyword>
<keyword evidence="1" id="KW-0472">Membrane</keyword>
<feature type="transmembrane region" description="Helical" evidence="1">
    <location>
        <begin position="227"/>
        <end position="244"/>
    </location>
</feature>
<dbReference type="InterPro" id="IPR043968">
    <property type="entry name" value="SGNH"/>
</dbReference>
<feature type="transmembrane region" description="Helical" evidence="1">
    <location>
        <begin position="250"/>
        <end position="267"/>
    </location>
</feature>
<dbReference type="Pfam" id="PF19040">
    <property type="entry name" value="SGNH"/>
    <property type="match status" value="1"/>
</dbReference>
<evidence type="ECO:0000259" key="2">
    <source>
        <dbReference type="Pfam" id="PF01757"/>
    </source>
</evidence>
<comment type="caution">
    <text evidence="4">The sequence shown here is derived from an EMBL/GenBank/DDBJ whole genome shotgun (WGS) entry which is preliminary data.</text>
</comment>
<feature type="transmembrane region" description="Helical" evidence="1">
    <location>
        <begin position="279"/>
        <end position="302"/>
    </location>
</feature>
<organism evidence="4 5">
    <name type="scientific">Pseudofrancisella aestuarii</name>
    <dbReference type="NCBI Taxonomy" id="2670347"/>
    <lineage>
        <taxon>Bacteria</taxon>
        <taxon>Pseudomonadati</taxon>
        <taxon>Pseudomonadota</taxon>
        <taxon>Gammaproteobacteria</taxon>
        <taxon>Thiotrichales</taxon>
        <taxon>Francisellaceae</taxon>
        <taxon>Pseudofrancisella</taxon>
    </lineage>
</organism>
<keyword evidence="4" id="KW-0808">Transferase</keyword>
<dbReference type="EC" id="2.3.1.-" evidence="4"/>
<evidence type="ECO:0000313" key="5">
    <source>
        <dbReference type="Proteomes" id="UP001595926"/>
    </source>
</evidence>
<feature type="transmembrane region" description="Helical" evidence="1">
    <location>
        <begin position="314"/>
        <end position="335"/>
    </location>
</feature>
<dbReference type="PANTHER" id="PTHR23028">
    <property type="entry name" value="ACETYLTRANSFERASE"/>
    <property type="match status" value="1"/>
</dbReference>
<protein>
    <submittedName>
        <fullName evidence="4">Acyltransferase family protein</fullName>
        <ecNumber evidence="4">2.3.1.-</ecNumber>
    </submittedName>
</protein>
<feature type="transmembrane region" description="Helical" evidence="1">
    <location>
        <begin position="12"/>
        <end position="28"/>
    </location>
</feature>
<dbReference type="InterPro" id="IPR002656">
    <property type="entry name" value="Acyl_transf_3_dom"/>
</dbReference>
<dbReference type="EMBL" id="JBHSJH010000001">
    <property type="protein sequence ID" value="MFC4892126.1"/>
    <property type="molecule type" value="Genomic_DNA"/>
</dbReference>
<gene>
    <name evidence="4" type="ORF">ACFPDQ_03585</name>
</gene>
<evidence type="ECO:0000313" key="4">
    <source>
        <dbReference type="EMBL" id="MFC4892126.1"/>
    </source>
</evidence>
<feature type="transmembrane region" description="Helical" evidence="1">
    <location>
        <begin position="34"/>
        <end position="54"/>
    </location>
</feature>
<evidence type="ECO:0000256" key="1">
    <source>
        <dbReference type="SAM" id="Phobius"/>
    </source>
</evidence>
<name>A0ABV9TBG2_9GAMM</name>
<feature type="transmembrane region" description="Helical" evidence="1">
    <location>
        <begin position="170"/>
        <end position="188"/>
    </location>
</feature>